<comment type="caution">
    <text evidence="3">The sequence shown here is derived from an EMBL/GenBank/DDBJ whole genome shotgun (WGS) entry which is preliminary data.</text>
</comment>
<feature type="domain" description="Haemolysin activator HlyB C-terminal" evidence="2">
    <location>
        <begin position="52"/>
        <end position="283"/>
    </location>
</feature>
<evidence type="ECO:0000256" key="1">
    <source>
        <dbReference type="SAM" id="SignalP"/>
    </source>
</evidence>
<keyword evidence="4" id="KW-1185">Reference proteome</keyword>
<gene>
    <name evidence="3" type="ORF">D777_00842</name>
</gene>
<keyword evidence="1" id="KW-0732">Signal</keyword>
<sequence>MAWFVNKLFCIALIWCAYIASASAALVTEHRPHWLDSKLQFSGASAQTRETFRGNVGVEANSLIFPGHTMGVRFYNDSVPKADRHRDLLRLQYSFPLEGARVQLNLSDRGYQDAETSNGARVSEAVQRRSMALLVTRPLMSARGIRFNSTIKHFARSSDEFQSGAWDSSTTERRSSMGLQAVGEGQVLSLFSLQTRVDAQVGTEYEATRASERRDESNVSYRKLAVSSSLSRELTNWRVSLDGHYQFSEEPLPDSEQVTVASSSLLTGFAGNSLSADEGGWLKLGAQSPSFIVPYVADVRTNFRLATLRGWVPDTDGQLGQSARATAYEASLFLRSASFDASLTVGKMFEADGGSFAVPKSPDVSLSLHIDL</sequence>
<proteinExistence type="predicted"/>
<feature type="signal peptide" evidence="1">
    <location>
        <begin position="1"/>
        <end position="24"/>
    </location>
</feature>
<dbReference type="InterPro" id="IPR005565">
    <property type="entry name" value="Hemolysn_activator_HlyB_C"/>
</dbReference>
<dbReference type="RefSeq" id="WP_036128716.1">
    <property type="nucleotide sequence ID" value="NZ_ANIE01000003.1"/>
</dbReference>
<reference evidence="3 4" key="1">
    <citation type="submission" date="2012-12" db="EMBL/GenBank/DDBJ databases">
        <title>Genome assembly of Marinobacter sp. AK21.</title>
        <authorList>
            <person name="Khatri I."/>
            <person name="Kumar R."/>
            <person name="Vaidya B."/>
            <person name="Subramanian S."/>
            <person name="Pinnaka A."/>
        </authorList>
    </citation>
    <scope>NUCLEOTIDE SEQUENCE [LARGE SCALE GENOMIC DNA]</scope>
    <source>
        <strain evidence="3 4">AK21</strain>
    </source>
</reference>
<dbReference type="PATRIC" id="fig|1137280.3.peg.658"/>
<evidence type="ECO:0000259" key="2">
    <source>
        <dbReference type="Pfam" id="PF03865"/>
    </source>
</evidence>
<evidence type="ECO:0000313" key="3">
    <source>
        <dbReference type="EMBL" id="KEF32208.1"/>
    </source>
</evidence>
<dbReference type="Gene3D" id="2.40.160.50">
    <property type="entry name" value="membrane protein fhac: a member of the omp85/tpsb transporter family"/>
    <property type="match status" value="1"/>
</dbReference>
<protein>
    <recommendedName>
        <fullName evidence="2">Haemolysin activator HlyB C-terminal domain-containing protein</fullName>
    </recommendedName>
</protein>
<dbReference type="STRING" id="1137280.D777_00842"/>
<evidence type="ECO:0000313" key="4">
    <source>
        <dbReference type="Proteomes" id="UP000035057"/>
    </source>
</evidence>
<dbReference type="Proteomes" id="UP000035057">
    <property type="component" value="Unassembled WGS sequence"/>
</dbReference>
<dbReference type="SMR" id="A0A072N5I3"/>
<dbReference type="EMBL" id="ANIE01000003">
    <property type="protein sequence ID" value="KEF32208.1"/>
    <property type="molecule type" value="Genomic_DNA"/>
</dbReference>
<feature type="chain" id="PRO_5001682292" description="Haemolysin activator HlyB C-terminal domain-containing protein" evidence="1">
    <location>
        <begin position="25"/>
        <end position="372"/>
    </location>
</feature>
<accession>A0A072N5I3</accession>
<name>A0A072N5I3_9GAMM</name>
<organism evidence="3 4">
    <name type="scientific">Marinobacter nitratireducens</name>
    <dbReference type="NCBI Taxonomy" id="1137280"/>
    <lineage>
        <taxon>Bacteria</taxon>
        <taxon>Pseudomonadati</taxon>
        <taxon>Pseudomonadota</taxon>
        <taxon>Gammaproteobacteria</taxon>
        <taxon>Pseudomonadales</taxon>
        <taxon>Marinobacteraceae</taxon>
        <taxon>Marinobacter</taxon>
    </lineage>
</organism>
<dbReference type="AlphaFoldDB" id="A0A072N5I3"/>
<dbReference type="Pfam" id="PF03865">
    <property type="entry name" value="ShlB"/>
    <property type="match status" value="1"/>
</dbReference>